<dbReference type="Proteomes" id="UP000006552">
    <property type="component" value="Plasmid 1"/>
</dbReference>
<sequence>MTSTKKKPVPKCNQSSKWKRGVRERIAAQQKQNSKKKATKNSKPQAKFLPWERQPVTCPYCSRRAMLVTGQVIYPHRPDLHDLNFWLCDHCKAYVGTHKAGLGWGNGTRPKGTLADEPTRRARRAAHAAFDPFWQKGDLSRRKAYAWLAESLGLSVEETHLGAFDVATCQRVIELCVARRSQLSDDCLL</sequence>
<organism evidence="2 3">
    <name type="scientific">Aromatoleum aromaticum (strain DSM 19018 / LMG 30748 / EbN1)</name>
    <name type="common">Azoarcus sp. (strain EbN1)</name>
    <dbReference type="NCBI Taxonomy" id="76114"/>
    <lineage>
        <taxon>Bacteria</taxon>
        <taxon>Pseudomonadati</taxon>
        <taxon>Pseudomonadota</taxon>
        <taxon>Betaproteobacteria</taxon>
        <taxon>Rhodocyclales</taxon>
        <taxon>Rhodocyclaceae</taxon>
        <taxon>Aromatoleum</taxon>
    </lineage>
</organism>
<keyword evidence="3" id="KW-1185">Reference proteome</keyword>
<evidence type="ECO:0000256" key="1">
    <source>
        <dbReference type="SAM" id="MobiDB-lite"/>
    </source>
</evidence>
<geneLocation type="plasmid" evidence="3">
    <name>pAzo1</name>
</geneLocation>
<gene>
    <name evidence="2" type="ORF">p1B17</name>
</gene>
<dbReference type="EMBL" id="CR555307">
    <property type="protein sequence ID" value="CAI10263.1"/>
    <property type="molecule type" value="Genomic_DNA"/>
</dbReference>
<dbReference type="AlphaFoldDB" id="Q5NXF1"/>
<accession>Q5NXF1</accession>
<name>Q5NXF1_AROAE</name>
<dbReference type="OrthoDB" id="1028010at2"/>
<dbReference type="InterPro" id="IPR021686">
    <property type="entry name" value="DUF3268"/>
</dbReference>
<dbReference type="Pfam" id="PF11672">
    <property type="entry name" value="DUF3268"/>
    <property type="match status" value="1"/>
</dbReference>
<dbReference type="KEGG" id="eba:p1B17"/>
<reference evidence="2 3" key="1">
    <citation type="journal article" date="2005" name="Arch. Microbiol.">
        <title>The genome sequence of an anaerobic aromatic-degrading denitrifying bacterium, strain EbN1.</title>
        <authorList>
            <person name="Rabus R."/>
            <person name="Kube M."/>
            <person name="Heider J."/>
            <person name="Beck A."/>
            <person name="Heitmann K."/>
            <person name="Widdel F."/>
            <person name="Reinhardt R."/>
        </authorList>
    </citation>
    <scope>NUCLEOTIDE SEQUENCE [LARGE SCALE GENOMIC DNA]</scope>
    <source>
        <strain evidence="2 3">EbN1</strain>
        <plasmid evidence="3">Plasmid pAzo1</plasmid>
    </source>
</reference>
<proteinExistence type="predicted"/>
<dbReference type="HOGENOM" id="CLU_123187_1_0_4"/>
<evidence type="ECO:0000313" key="3">
    <source>
        <dbReference type="Proteomes" id="UP000006552"/>
    </source>
</evidence>
<dbReference type="RefSeq" id="WP_011254913.1">
    <property type="nucleotide sequence ID" value="NC_006823.1"/>
</dbReference>
<feature type="region of interest" description="Disordered" evidence="1">
    <location>
        <begin position="1"/>
        <end position="45"/>
    </location>
</feature>
<protein>
    <submittedName>
        <fullName evidence="2">Uncharacterized protein</fullName>
    </submittedName>
</protein>
<keyword evidence="2" id="KW-0614">Plasmid</keyword>
<evidence type="ECO:0000313" key="2">
    <source>
        <dbReference type="EMBL" id="CAI10263.1"/>
    </source>
</evidence>